<dbReference type="SUPFAM" id="SSF55961">
    <property type="entry name" value="Bet v1-like"/>
    <property type="match status" value="1"/>
</dbReference>
<dbReference type="Proteomes" id="UP000009220">
    <property type="component" value="Chromosome"/>
</dbReference>
<keyword evidence="5" id="KW-0408">Iron</keyword>
<dbReference type="PRINTS" id="PR00090">
    <property type="entry name" value="RNGDIOXGNASE"/>
</dbReference>
<dbReference type="InterPro" id="IPR015879">
    <property type="entry name" value="Ring_hydroxy_dOase_asu_C_dom"/>
</dbReference>
<organism evidence="8 9">
    <name type="scientific">Acidithiobacillus ferrivorans SS3</name>
    <dbReference type="NCBI Taxonomy" id="743299"/>
    <lineage>
        <taxon>Bacteria</taxon>
        <taxon>Pseudomonadati</taxon>
        <taxon>Pseudomonadota</taxon>
        <taxon>Acidithiobacillia</taxon>
        <taxon>Acidithiobacillales</taxon>
        <taxon>Acidithiobacillaceae</taxon>
        <taxon>Acidithiobacillus</taxon>
    </lineage>
</organism>
<dbReference type="GO" id="GO:0005506">
    <property type="term" value="F:iron ion binding"/>
    <property type="evidence" value="ECO:0007669"/>
    <property type="project" value="InterPro"/>
</dbReference>
<comment type="cofactor">
    <cofactor evidence="1">
        <name>Fe cation</name>
        <dbReference type="ChEBI" id="CHEBI:24875"/>
    </cofactor>
</comment>
<evidence type="ECO:0000256" key="3">
    <source>
        <dbReference type="ARBA" id="ARBA00022723"/>
    </source>
</evidence>
<dbReference type="Pfam" id="PF00355">
    <property type="entry name" value="Rieske"/>
    <property type="match status" value="1"/>
</dbReference>
<dbReference type="EMBL" id="CP002985">
    <property type="protein sequence ID" value="AEM48442.1"/>
    <property type="molecule type" value="Genomic_DNA"/>
</dbReference>
<evidence type="ECO:0000256" key="1">
    <source>
        <dbReference type="ARBA" id="ARBA00001962"/>
    </source>
</evidence>
<protein>
    <submittedName>
        <fullName evidence="8">Rieske (2Fe-2S) iron-sulfur domain-containing protein</fullName>
    </submittedName>
</protein>
<feature type="domain" description="Rieske" evidence="7">
    <location>
        <begin position="50"/>
        <end position="158"/>
    </location>
</feature>
<dbReference type="Pfam" id="PF00848">
    <property type="entry name" value="Ring_hydroxyl_A"/>
    <property type="match status" value="1"/>
</dbReference>
<evidence type="ECO:0000256" key="6">
    <source>
        <dbReference type="ARBA" id="ARBA00023014"/>
    </source>
</evidence>
<dbReference type="Gene3D" id="3.90.380.10">
    <property type="entry name" value="Naphthalene 1,2-dioxygenase Alpha Subunit, Chain A, domain 1"/>
    <property type="match status" value="2"/>
</dbReference>
<dbReference type="KEGG" id="afi:Acife_2338"/>
<sequence>MQSECLDLLLTEYARVMSKEESESEMPPREIYYDDEYARLEFEKVIASSWMPIAHTSQIPNSGDMFSFDVYSEKFFLVNDQNKIYCLSRICPHRGADLLNSACTENKKSITCPYHSWVFDLSGKLKYAPQAEGVKNFVHGENGLRHFKTEIWNEFIFVNIDGKAEPLSRLYNDLGNLISPWQPDELEVVYSKRWHGNFNWKVMVENWAEFYHHVGAHSDTLEYAFPSENTTIDVFNEDYVRTKARYSERYAEDLKGKVNNDIFPFDEIENLPLTSENCQQWVYVAYPAFLIATFPDSIYWIRVLPKGVGECEVTTLILINKKNKRHHDYDARINKAIDLFESFHKEDMEINESVYKNIKNKLTAASSTSRLFPTERQIYRFHKYLSNAVSI</sequence>
<proteinExistence type="predicted"/>
<dbReference type="PANTHER" id="PTHR43756:SF5">
    <property type="entry name" value="CHOLINE MONOOXYGENASE, CHLOROPLASTIC"/>
    <property type="match status" value="1"/>
</dbReference>
<dbReference type="Gene3D" id="2.102.10.10">
    <property type="entry name" value="Rieske [2Fe-2S] iron-sulphur domain"/>
    <property type="match status" value="1"/>
</dbReference>
<evidence type="ECO:0000256" key="2">
    <source>
        <dbReference type="ARBA" id="ARBA00022714"/>
    </source>
</evidence>
<dbReference type="STRING" id="743299.Acife_2338"/>
<evidence type="ECO:0000313" key="9">
    <source>
        <dbReference type="Proteomes" id="UP000009220"/>
    </source>
</evidence>
<evidence type="ECO:0000259" key="7">
    <source>
        <dbReference type="PROSITE" id="PS51296"/>
    </source>
</evidence>
<dbReference type="GO" id="GO:0051537">
    <property type="term" value="F:2 iron, 2 sulfur cluster binding"/>
    <property type="evidence" value="ECO:0007669"/>
    <property type="project" value="UniProtKB-KW"/>
</dbReference>
<dbReference type="InterPro" id="IPR036922">
    <property type="entry name" value="Rieske_2Fe-2S_sf"/>
</dbReference>
<dbReference type="GO" id="GO:0016491">
    <property type="term" value="F:oxidoreductase activity"/>
    <property type="evidence" value="ECO:0007669"/>
    <property type="project" value="UniProtKB-KW"/>
</dbReference>
<dbReference type="eggNOG" id="COG4638">
    <property type="taxonomic scope" value="Bacteria"/>
</dbReference>
<gene>
    <name evidence="8" type="ORF">Acife_2338</name>
</gene>
<accession>G0JP27</accession>
<dbReference type="AlphaFoldDB" id="G0JP27"/>
<name>G0JP27_9PROT</name>
<dbReference type="PROSITE" id="PS51296">
    <property type="entry name" value="RIESKE"/>
    <property type="match status" value="1"/>
</dbReference>
<dbReference type="HOGENOM" id="CLU_026244_3_2_6"/>
<keyword evidence="2" id="KW-0001">2Fe-2S</keyword>
<dbReference type="InterPro" id="IPR001663">
    <property type="entry name" value="Rng_hydr_dOase-A"/>
</dbReference>
<evidence type="ECO:0000313" key="8">
    <source>
        <dbReference type="EMBL" id="AEM48442.1"/>
    </source>
</evidence>
<dbReference type="PANTHER" id="PTHR43756">
    <property type="entry name" value="CHOLINE MONOOXYGENASE, CHLOROPLASTIC"/>
    <property type="match status" value="1"/>
</dbReference>
<keyword evidence="4" id="KW-0560">Oxidoreductase</keyword>
<evidence type="ECO:0000256" key="4">
    <source>
        <dbReference type="ARBA" id="ARBA00023002"/>
    </source>
</evidence>
<reference evidence="8 9" key="1">
    <citation type="journal article" date="2011" name="J. Bacteriol.">
        <title>Draft genome of the psychrotolerant acidophile Acidithiobacillus ferrivorans SS3.</title>
        <authorList>
            <person name="Liljeqvist M."/>
            <person name="Valdes J."/>
            <person name="Holmes D.S."/>
            <person name="Dopson M."/>
        </authorList>
    </citation>
    <scope>NUCLEOTIDE SEQUENCE [LARGE SCALE GENOMIC DNA]</scope>
    <source>
        <strain evidence="8 9">SS3</strain>
    </source>
</reference>
<evidence type="ECO:0000256" key="5">
    <source>
        <dbReference type="ARBA" id="ARBA00023004"/>
    </source>
</evidence>
<dbReference type="SUPFAM" id="SSF50022">
    <property type="entry name" value="ISP domain"/>
    <property type="match status" value="1"/>
</dbReference>
<dbReference type="CDD" id="cd03469">
    <property type="entry name" value="Rieske_RO_Alpha_N"/>
    <property type="match status" value="1"/>
</dbReference>
<keyword evidence="6" id="KW-0411">Iron-sulfur</keyword>
<keyword evidence="3" id="KW-0479">Metal-binding</keyword>
<dbReference type="InterPro" id="IPR017941">
    <property type="entry name" value="Rieske_2Fe-2S"/>
</dbReference>